<keyword evidence="6" id="KW-1185">Reference proteome</keyword>
<evidence type="ECO:0000256" key="1">
    <source>
        <dbReference type="ARBA" id="ARBA00023015"/>
    </source>
</evidence>
<keyword evidence="1" id="KW-0805">Transcription regulation</keyword>
<dbReference type="PROSITE" id="PS50932">
    <property type="entry name" value="HTH_LACI_2"/>
    <property type="match status" value="1"/>
</dbReference>
<accession>A0A916JSG6</accession>
<dbReference type="Proteomes" id="UP000693672">
    <property type="component" value="Unassembled WGS sequence"/>
</dbReference>
<protein>
    <submittedName>
        <fullName evidence="5">Catabolite control protein A</fullName>
    </submittedName>
</protein>
<dbReference type="CDD" id="cd01392">
    <property type="entry name" value="HTH_LacI"/>
    <property type="match status" value="1"/>
</dbReference>
<keyword evidence="3" id="KW-0804">Transcription</keyword>
<sequence>MRKKKSITLQDLSRESGLSVHTVSKALRGLPGMSEETRNHVHKVAREIGYRTKDQERAHAVERIPLHPRKPLRFKLVIPDQHEPSDMILFILDGLQEKLSEYGHSLETVTIPYQLESSGTLRAWSDMQQLEYCDGVFITPMIGLKQEAHLLQYAIPRVLINFPGPEAKVDSVVWDVGTAIHQSVRKLLSKGHTRIMYIGNIGTHRGFVLRWQSFVAAMKTAGLPVDPQDHMTSGLNSPLSWGDQLVSRLQQYRPTAILSGVHYDLVWIYNACSRLGLRIPEDVSLISVAHAENAFVPELSRPLLMIRESGIRAAERMLWRIANPHLPYEHILLQGGFYEGTTIQSTKSRIL</sequence>
<dbReference type="GO" id="GO:0000976">
    <property type="term" value="F:transcription cis-regulatory region binding"/>
    <property type="evidence" value="ECO:0007669"/>
    <property type="project" value="TreeGrafter"/>
</dbReference>
<dbReference type="AlphaFoldDB" id="A0A916JSG6"/>
<evidence type="ECO:0000313" key="6">
    <source>
        <dbReference type="Proteomes" id="UP000693672"/>
    </source>
</evidence>
<feature type="domain" description="HTH lacI-type" evidence="4">
    <location>
        <begin position="7"/>
        <end position="61"/>
    </location>
</feature>
<organism evidence="5 6">
    <name type="scientific">Paenibacillus solanacearum</name>
    <dbReference type="NCBI Taxonomy" id="2048548"/>
    <lineage>
        <taxon>Bacteria</taxon>
        <taxon>Bacillati</taxon>
        <taxon>Bacillota</taxon>
        <taxon>Bacilli</taxon>
        <taxon>Bacillales</taxon>
        <taxon>Paenibacillaceae</taxon>
        <taxon>Paenibacillus</taxon>
    </lineage>
</organism>
<dbReference type="GO" id="GO:0003700">
    <property type="term" value="F:DNA-binding transcription factor activity"/>
    <property type="evidence" value="ECO:0007669"/>
    <property type="project" value="TreeGrafter"/>
</dbReference>
<dbReference type="PANTHER" id="PTHR30146">
    <property type="entry name" value="LACI-RELATED TRANSCRIPTIONAL REPRESSOR"/>
    <property type="match status" value="1"/>
</dbReference>
<dbReference type="InterPro" id="IPR000843">
    <property type="entry name" value="HTH_LacI"/>
</dbReference>
<evidence type="ECO:0000256" key="2">
    <source>
        <dbReference type="ARBA" id="ARBA00023125"/>
    </source>
</evidence>
<proteinExistence type="predicted"/>
<evidence type="ECO:0000256" key="3">
    <source>
        <dbReference type="ARBA" id="ARBA00023163"/>
    </source>
</evidence>
<gene>
    <name evidence="5" type="primary">ccpA_1</name>
    <name evidence="5" type="ORF">PAESOLCIP111_00267</name>
</gene>
<dbReference type="EMBL" id="CAJVAS010000001">
    <property type="protein sequence ID" value="CAG7598901.1"/>
    <property type="molecule type" value="Genomic_DNA"/>
</dbReference>
<dbReference type="InterPro" id="IPR046335">
    <property type="entry name" value="LacI/GalR-like_sensor"/>
</dbReference>
<dbReference type="PANTHER" id="PTHR30146:SF148">
    <property type="entry name" value="HTH-TYPE TRANSCRIPTIONAL REPRESSOR PURR-RELATED"/>
    <property type="match status" value="1"/>
</dbReference>
<comment type="caution">
    <text evidence="5">The sequence shown here is derived from an EMBL/GenBank/DDBJ whole genome shotgun (WGS) entry which is preliminary data.</text>
</comment>
<keyword evidence="2" id="KW-0238">DNA-binding</keyword>
<dbReference type="Pfam" id="PF13377">
    <property type="entry name" value="Peripla_BP_3"/>
    <property type="match status" value="1"/>
</dbReference>
<name>A0A916JSG6_9BACL</name>
<dbReference type="SMART" id="SM00354">
    <property type="entry name" value="HTH_LACI"/>
    <property type="match status" value="1"/>
</dbReference>
<dbReference type="Pfam" id="PF00356">
    <property type="entry name" value="LacI"/>
    <property type="match status" value="1"/>
</dbReference>
<dbReference type="RefSeq" id="WP_218090087.1">
    <property type="nucleotide sequence ID" value="NZ_CAJVAS010000001.1"/>
</dbReference>
<evidence type="ECO:0000259" key="4">
    <source>
        <dbReference type="PROSITE" id="PS50932"/>
    </source>
</evidence>
<evidence type="ECO:0000313" key="5">
    <source>
        <dbReference type="EMBL" id="CAG7598901.1"/>
    </source>
</evidence>
<reference evidence="5" key="1">
    <citation type="submission" date="2021-06" db="EMBL/GenBank/DDBJ databases">
        <authorList>
            <person name="Criscuolo A."/>
        </authorList>
    </citation>
    <scope>NUCLEOTIDE SEQUENCE</scope>
    <source>
        <strain evidence="5">CIP111600</strain>
    </source>
</reference>